<sequence length="177" mass="20018">MGRSQMGNALTMEKNSSVNQWYRIKVIVTCALQALLVIGRPVHTKTTWKFTDTVQNSKCGINCNIQLPFDAKRSDEYPTIQRNATSAYERKEVKTSTPLLRIGVEKTLDTPRVSRITANETSVKQPSSKADTEKLQRLQCAVREFESLHGDHAVRNGEHAIAFPIEKGERKYRLVSL</sequence>
<keyword evidence="2" id="KW-1185">Reference proteome</keyword>
<comment type="caution">
    <text evidence="1">The sequence shown here is derived from an EMBL/GenBank/DDBJ whole genome shotgun (WGS) entry which is preliminary data.</text>
</comment>
<proteinExistence type="predicted"/>
<evidence type="ECO:0000313" key="2">
    <source>
        <dbReference type="Proteomes" id="UP001196413"/>
    </source>
</evidence>
<accession>A0AAD5WGU7</accession>
<evidence type="ECO:0000313" key="1">
    <source>
        <dbReference type="EMBL" id="KAJ1369023.1"/>
    </source>
</evidence>
<reference evidence="1" key="1">
    <citation type="submission" date="2021-06" db="EMBL/GenBank/DDBJ databases">
        <title>Parelaphostrongylus tenuis whole genome reference sequence.</title>
        <authorList>
            <person name="Garwood T.J."/>
            <person name="Larsen P.A."/>
            <person name="Fountain-Jones N.M."/>
            <person name="Garbe J.R."/>
            <person name="Macchietto M.G."/>
            <person name="Kania S.A."/>
            <person name="Gerhold R.W."/>
            <person name="Richards J.E."/>
            <person name="Wolf T.M."/>
        </authorList>
    </citation>
    <scope>NUCLEOTIDE SEQUENCE</scope>
    <source>
        <strain evidence="1">MNPRO001-30</strain>
        <tissue evidence="1">Meninges</tissue>
    </source>
</reference>
<name>A0AAD5WGU7_PARTN</name>
<dbReference type="EMBL" id="JAHQIW010006390">
    <property type="protein sequence ID" value="KAJ1369023.1"/>
    <property type="molecule type" value="Genomic_DNA"/>
</dbReference>
<protein>
    <submittedName>
        <fullName evidence="1">Uncharacterized protein</fullName>
    </submittedName>
</protein>
<organism evidence="1 2">
    <name type="scientific">Parelaphostrongylus tenuis</name>
    <name type="common">Meningeal worm</name>
    <dbReference type="NCBI Taxonomy" id="148309"/>
    <lineage>
        <taxon>Eukaryota</taxon>
        <taxon>Metazoa</taxon>
        <taxon>Ecdysozoa</taxon>
        <taxon>Nematoda</taxon>
        <taxon>Chromadorea</taxon>
        <taxon>Rhabditida</taxon>
        <taxon>Rhabditina</taxon>
        <taxon>Rhabditomorpha</taxon>
        <taxon>Strongyloidea</taxon>
        <taxon>Metastrongylidae</taxon>
        <taxon>Parelaphostrongylus</taxon>
    </lineage>
</organism>
<dbReference type="AlphaFoldDB" id="A0AAD5WGU7"/>
<gene>
    <name evidence="1" type="ORF">KIN20_030397</name>
</gene>
<dbReference type="Proteomes" id="UP001196413">
    <property type="component" value="Unassembled WGS sequence"/>
</dbReference>